<reference evidence="1 2" key="1">
    <citation type="submission" date="2014-06" db="EMBL/GenBank/DDBJ databases">
        <authorList>
            <consortium name="DOE Joint Genome Institute"/>
            <person name="Kuo A."/>
            <person name="Kohler A."/>
            <person name="Nagy L.G."/>
            <person name="Floudas D."/>
            <person name="Copeland A."/>
            <person name="Barry K.W."/>
            <person name="Cichocki N."/>
            <person name="Veneault-Fourrey C."/>
            <person name="LaButti K."/>
            <person name="Lindquist E.A."/>
            <person name="Lipzen A."/>
            <person name="Lundell T."/>
            <person name="Morin E."/>
            <person name="Murat C."/>
            <person name="Sun H."/>
            <person name="Tunlid A."/>
            <person name="Henrissat B."/>
            <person name="Grigoriev I.V."/>
            <person name="Hibbett D.S."/>
            <person name="Martin F."/>
            <person name="Nordberg H.P."/>
            <person name="Cantor M.N."/>
            <person name="Hua S.X."/>
        </authorList>
    </citation>
    <scope>NUCLEOTIDE SEQUENCE [LARGE SCALE GENOMIC DNA]</scope>
    <source>
        <strain evidence="1 2">ATCC 200175</strain>
    </source>
</reference>
<accession>A0A0C9TMA5</accession>
<proteinExistence type="predicted"/>
<evidence type="ECO:0000313" key="2">
    <source>
        <dbReference type="Proteomes" id="UP000053647"/>
    </source>
</evidence>
<name>A0A0C9TMA5_PAXIN</name>
<gene>
    <name evidence="1" type="ORF">PAXINDRAFT_18418</name>
</gene>
<dbReference type="OrthoDB" id="2693028at2759"/>
<sequence>MQGLPHYHGVNLKSYALDGAVPDVYLFLAVPSTQNQSGVESSAITQDAKLGQGVAGTLETTHHDCQTQFACGWLSESDQSVCGKLICCKTAPDHFKVHGIFKKNKKDEIPCNWEGCRIKRRRMPFISGDSLHTKCRRNNFIRHIRESHLGHARKS</sequence>
<dbReference type="HOGENOM" id="CLU_1540550_0_0_1"/>
<organism evidence="1 2">
    <name type="scientific">Paxillus involutus ATCC 200175</name>
    <dbReference type="NCBI Taxonomy" id="664439"/>
    <lineage>
        <taxon>Eukaryota</taxon>
        <taxon>Fungi</taxon>
        <taxon>Dikarya</taxon>
        <taxon>Basidiomycota</taxon>
        <taxon>Agaricomycotina</taxon>
        <taxon>Agaricomycetes</taxon>
        <taxon>Agaricomycetidae</taxon>
        <taxon>Boletales</taxon>
        <taxon>Paxilineae</taxon>
        <taxon>Paxillaceae</taxon>
        <taxon>Paxillus</taxon>
    </lineage>
</organism>
<evidence type="ECO:0000313" key="1">
    <source>
        <dbReference type="EMBL" id="KIJ08446.1"/>
    </source>
</evidence>
<dbReference type="EMBL" id="KN819619">
    <property type="protein sequence ID" value="KIJ08446.1"/>
    <property type="molecule type" value="Genomic_DNA"/>
</dbReference>
<keyword evidence="2" id="KW-1185">Reference proteome</keyword>
<dbReference type="AlphaFoldDB" id="A0A0C9TMA5"/>
<reference evidence="2" key="2">
    <citation type="submission" date="2015-01" db="EMBL/GenBank/DDBJ databases">
        <title>Evolutionary Origins and Diversification of the Mycorrhizal Mutualists.</title>
        <authorList>
            <consortium name="DOE Joint Genome Institute"/>
            <consortium name="Mycorrhizal Genomics Consortium"/>
            <person name="Kohler A."/>
            <person name="Kuo A."/>
            <person name="Nagy L.G."/>
            <person name="Floudas D."/>
            <person name="Copeland A."/>
            <person name="Barry K.W."/>
            <person name="Cichocki N."/>
            <person name="Veneault-Fourrey C."/>
            <person name="LaButti K."/>
            <person name="Lindquist E.A."/>
            <person name="Lipzen A."/>
            <person name="Lundell T."/>
            <person name="Morin E."/>
            <person name="Murat C."/>
            <person name="Riley R."/>
            <person name="Ohm R."/>
            <person name="Sun H."/>
            <person name="Tunlid A."/>
            <person name="Henrissat B."/>
            <person name="Grigoriev I.V."/>
            <person name="Hibbett D.S."/>
            <person name="Martin F."/>
        </authorList>
    </citation>
    <scope>NUCLEOTIDE SEQUENCE [LARGE SCALE GENOMIC DNA]</scope>
    <source>
        <strain evidence="2">ATCC 200175</strain>
    </source>
</reference>
<protein>
    <submittedName>
        <fullName evidence="1">Uncharacterized protein</fullName>
    </submittedName>
</protein>
<dbReference type="Proteomes" id="UP000053647">
    <property type="component" value="Unassembled WGS sequence"/>
</dbReference>